<evidence type="ECO:0000256" key="6">
    <source>
        <dbReference type="ARBA" id="ARBA00022475"/>
    </source>
</evidence>
<evidence type="ECO:0000256" key="18">
    <source>
        <dbReference type="ARBA" id="ARBA00043078"/>
    </source>
</evidence>
<keyword evidence="13" id="KW-0119">Carbohydrate metabolism</keyword>
<organism evidence="22 23">
    <name type="scientific">Peronospora effusa</name>
    <dbReference type="NCBI Taxonomy" id="542832"/>
    <lineage>
        <taxon>Eukaryota</taxon>
        <taxon>Sar</taxon>
        <taxon>Stramenopiles</taxon>
        <taxon>Oomycota</taxon>
        <taxon>Peronosporomycetes</taxon>
        <taxon>Peronosporales</taxon>
        <taxon>Peronosporaceae</taxon>
        <taxon>Peronospora</taxon>
    </lineage>
</organism>
<dbReference type="AlphaFoldDB" id="A0A3M6VIN1"/>
<evidence type="ECO:0000256" key="3">
    <source>
        <dbReference type="ARBA" id="ARBA00004236"/>
    </source>
</evidence>
<evidence type="ECO:0000313" key="22">
    <source>
        <dbReference type="EMBL" id="RMX64200.1"/>
    </source>
</evidence>
<dbReference type="GO" id="GO:0042973">
    <property type="term" value="F:glucan endo-1,3-beta-D-glucosidase activity"/>
    <property type="evidence" value="ECO:0007669"/>
    <property type="project" value="UniProtKB-EC"/>
</dbReference>
<dbReference type="Proteomes" id="UP000282087">
    <property type="component" value="Unassembled WGS sequence"/>
</dbReference>
<evidence type="ECO:0000256" key="17">
    <source>
        <dbReference type="ARBA" id="ARBA00042373"/>
    </source>
</evidence>
<dbReference type="PANTHER" id="PTHR16631">
    <property type="entry name" value="GLUCAN 1,3-BETA-GLUCOSIDASE"/>
    <property type="match status" value="1"/>
</dbReference>
<dbReference type="Pfam" id="PF00652">
    <property type="entry name" value="Ricin_B_lectin"/>
    <property type="match status" value="1"/>
</dbReference>
<evidence type="ECO:0000256" key="11">
    <source>
        <dbReference type="ARBA" id="ARBA00023136"/>
    </source>
</evidence>
<dbReference type="InterPro" id="IPR050732">
    <property type="entry name" value="Beta-glucan_modifiers"/>
</dbReference>
<evidence type="ECO:0000313" key="23">
    <source>
        <dbReference type="Proteomes" id="UP000282087"/>
    </source>
</evidence>
<comment type="function">
    <text evidence="16">Glucanases play a role in cell expansion during growth, in cell-cell fusion during mating, and in spore release during sporulation. This enzyme may be involved in beta-glucan degradation. Active on laminarin and lichenan.</text>
</comment>
<dbReference type="EMBL" id="QLLG01000331">
    <property type="protein sequence ID" value="RMX64200.1"/>
    <property type="molecule type" value="Genomic_DNA"/>
</dbReference>
<feature type="signal peptide" evidence="20">
    <location>
        <begin position="1"/>
        <end position="22"/>
    </location>
</feature>
<comment type="catalytic activity">
    <reaction evidence="1">
        <text>Hydrolysis of (1-&gt;3)-beta-D-glucosidic linkages in (1-&gt;3)-beta-D-glucans.</text>
        <dbReference type="EC" id="3.2.1.39"/>
    </reaction>
</comment>
<dbReference type="GO" id="GO:0071555">
    <property type="term" value="P:cell wall organization"/>
    <property type="evidence" value="ECO:0007669"/>
    <property type="project" value="UniProtKB-KW"/>
</dbReference>
<sequence length="443" mass="49787">MKLFVPTILVSVMFMLNHDANALNARIPGVNYNTRKGPDWAPESSKCKNAAEVQKDMYALKGITDVVRIYSLIDCNQAQHVLPAAKIAGLKVHLGIWTTASHDYLLQEKSKLANLIDSGLYDDNVIGLTVGSETIYREEISGITAISYMNEIRDYIRSRGKNTLVTIADVVDVYEDNPLLVDAVDYISVNQFSFWETVNVNEGAAVTLDRLKKLRVIAANKGKEIIISETGWSSGGSDPDASAASPENQAKFFLDFYQMARSHNFFFYWYVAFDSKWRVTNGGKEVEADFGIFQENDIMKSNFQQLTIGWKDPRAIRNAGTNLLLSENDGNLYMSSKSSDWLVQEQQVWFYDSVTQQVRSKSSDRCLTAPQAMDGGIVRVSGCYDNNVDQKWTYESSTGKLKYVKNQYFCLDQDPAQGNKVQLYGCSPNNRNQQWSVIDPASI</sequence>
<comment type="similarity">
    <text evidence="4 19">Belongs to the glycosyl hydrolase 17 family.</text>
</comment>
<keyword evidence="14" id="KW-0961">Cell wall biogenesis/degradation</keyword>
<evidence type="ECO:0000256" key="4">
    <source>
        <dbReference type="ARBA" id="ARBA00008773"/>
    </source>
</evidence>
<dbReference type="Gene3D" id="3.20.20.80">
    <property type="entry name" value="Glycosidases"/>
    <property type="match status" value="1"/>
</dbReference>
<keyword evidence="8" id="KW-0964">Secreted</keyword>
<evidence type="ECO:0000256" key="1">
    <source>
        <dbReference type="ARBA" id="ARBA00000382"/>
    </source>
</evidence>
<keyword evidence="15" id="KW-0624">Polysaccharide degradation</keyword>
<dbReference type="Gene3D" id="2.80.10.50">
    <property type="match status" value="1"/>
</dbReference>
<accession>A0A3M6VIN1</accession>
<keyword evidence="7" id="KW-0134">Cell wall</keyword>
<dbReference type="PANTHER" id="PTHR16631:SF17">
    <property type="entry name" value="GLUCAN ENDO-1,3-BETA-GLUCOSIDASE BTGC"/>
    <property type="match status" value="1"/>
</dbReference>
<protein>
    <recommendedName>
        <fullName evidence="5">glucan endo-1,3-beta-D-glucosidase</fullName>
        <ecNumber evidence="5">3.2.1.39</ecNumber>
    </recommendedName>
    <alternativeName>
        <fullName evidence="18">Endo-1,3-beta-glucanase btgC</fullName>
    </alternativeName>
    <alternativeName>
        <fullName evidence="17">Laminarinase btgC</fullName>
    </alternativeName>
</protein>
<dbReference type="SUPFAM" id="SSF50370">
    <property type="entry name" value="Ricin B-like lectins"/>
    <property type="match status" value="1"/>
</dbReference>
<keyword evidence="23" id="KW-1185">Reference proteome</keyword>
<keyword evidence="6" id="KW-1003">Cell membrane</keyword>
<evidence type="ECO:0000256" key="9">
    <source>
        <dbReference type="ARBA" id="ARBA00022729"/>
    </source>
</evidence>
<dbReference type="Pfam" id="PF00332">
    <property type="entry name" value="Glyco_hydro_17"/>
    <property type="match status" value="1"/>
</dbReference>
<dbReference type="InterPro" id="IPR000490">
    <property type="entry name" value="Glyco_hydro_17"/>
</dbReference>
<keyword evidence="10" id="KW-0378">Hydrolase</keyword>
<evidence type="ECO:0000256" key="12">
    <source>
        <dbReference type="ARBA" id="ARBA00023180"/>
    </source>
</evidence>
<evidence type="ECO:0000256" key="20">
    <source>
        <dbReference type="SAM" id="SignalP"/>
    </source>
</evidence>
<dbReference type="PROSITE" id="PS50231">
    <property type="entry name" value="RICIN_B_LECTIN"/>
    <property type="match status" value="1"/>
</dbReference>
<keyword evidence="11" id="KW-0472">Membrane</keyword>
<name>A0A3M6VIN1_9STRA</name>
<evidence type="ECO:0000256" key="2">
    <source>
        <dbReference type="ARBA" id="ARBA00004191"/>
    </source>
</evidence>
<dbReference type="SMART" id="SM00458">
    <property type="entry name" value="RICIN"/>
    <property type="match status" value="1"/>
</dbReference>
<dbReference type="InterPro" id="IPR000772">
    <property type="entry name" value="Ricin_B_lectin"/>
</dbReference>
<evidence type="ECO:0000256" key="13">
    <source>
        <dbReference type="ARBA" id="ARBA00023277"/>
    </source>
</evidence>
<evidence type="ECO:0000256" key="5">
    <source>
        <dbReference type="ARBA" id="ARBA00012780"/>
    </source>
</evidence>
<comment type="caution">
    <text evidence="22">The sequence shown here is derived from an EMBL/GenBank/DDBJ whole genome shotgun (WGS) entry which is preliminary data.</text>
</comment>
<dbReference type="InterPro" id="IPR017853">
    <property type="entry name" value="GH"/>
</dbReference>
<dbReference type="VEuPathDB" id="FungiDB:DD237_005555"/>
<dbReference type="InterPro" id="IPR035992">
    <property type="entry name" value="Ricin_B-like_lectins"/>
</dbReference>
<feature type="domain" description="Ricin B lectin" evidence="21">
    <location>
        <begin position="313"/>
        <end position="438"/>
    </location>
</feature>
<comment type="subcellular location">
    <subcellularLocation>
        <location evidence="3">Cell membrane</location>
    </subcellularLocation>
    <subcellularLocation>
        <location evidence="2">Secreted</location>
        <location evidence="2">Cell wall</location>
    </subcellularLocation>
</comment>
<evidence type="ECO:0000256" key="8">
    <source>
        <dbReference type="ARBA" id="ARBA00022525"/>
    </source>
</evidence>
<evidence type="ECO:0000256" key="7">
    <source>
        <dbReference type="ARBA" id="ARBA00022512"/>
    </source>
</evidence>
<dbReference type="EC" id="3.2.1.39" evidence="5"/>
<gene>
    <name evidence="22" type="ORF">DD238_006651</name>
</gene>
<proteinExistence type="inferred from homology"/>
<reference evidence="22 23" key="1">
    <citation type="submission" date="2018-06" db="EMBL/GenBank/DDBJ databases">
        <title>Comparative genomics of downy mildews reveals potential adaptations to biotrophy.</title>
        <authorList>
            <person name="Fletcher K."/>
            <person name="Klosterman S.J."/>
            <person name="Derevnina L."/>
            <person name="Martin F."/>
            <person name="Koike S."/>
            <person name="Reyes Chin-Wo S."/>
            <person name="Mou B."/>
            <person name="Michelmore R."/>
        </authorList>
    </citation>
    <scope>NUCLEOTIDE SEQUENCE [LARGE SCALE GENOMIC DNA]</scope>
    <source>
        <strain evidence="22 23">R14</strain>
    </source>
</reference>
<keyword evidence="12" id="KW-0325">Glycoprotein</keyword>
<feature type="chain" id="PRO_5017945576" description="glucan endo-1,3-beta-D-glucosidase" evidence="20">
    <location>
        <begin position="23"/>
        <end position="443"/>
    </location>
</feature>
<evidence type="ECO:0000259" key="21">
    <source>
        <dbReference type="SMART" id="SM00458"/>
    </source>
</evidence>
<dbReference type="GO" id="GO:0000272">
    <property type="term" value="P:polysaccharide catabolic process"/>
    <property type="evidence" value="ECO:0007669"/>
    <property type="project" value="UniProtKB-KW"/>
</dbReference>
<evidence type="ECO:0000256" key="19">
    <source>
        <dbReference type="RuleBase" id="RU004335"/>
    </source>
</evidence>
<dbReference type="STRING" id="542832.A0A3M6VIN1"/>
<keyword evidence="9 20" id="KW-0732">Signal</keyword>
<dbReference type="SUPFAM" id="SSF51445">
    <property type="entry name" value="(Trans)glycosidases"/>
    <property type="match status" value="1"/>
</dbReference>
<dbReference type="GO" id="GO:0005886">
    <property type="term" value="C:plasma membrane"/>
    <property type="evidence" value="ECO:0007669"/>
    <property type="project" value="UniProtKB-SubCell"/>
</dbReference>
<evidence type="ECO:0000256" key="10">
    <source>
        <dbReference type="ARBA" id="ARBA00022801"/>
    </source>
</evidence>
<evidence type="ECO:0000256" key="14">
    <source>
        <dbReference type="ARBA" id="ARBA00023316"/>
    </source>
</evidence>
<evidence type="ECO:0000256" key="15">
    <source>
        <dbReference type="ARBA" id="ARBA00023326"/>
    </source>
</evidence>
<evidence type="ECO:0000256" key="16">
    <source>
        <dbReference type="ARBA" id="ARBA00037649"/>
    </source>
</evidence>